<dbReference type="SUPFAM" id="SSF48150">
    <property type="entry name" value="DNA-glycosylase"/>
    <property type="match status" value="1"/>
</dbReference>
<dbReference type="InterPro" id="IPR004035">
    <property type="entry name" value="Endouclease-III_FeS-bd_BS"/>
</dbReference>
<evidence type="ECO:0000256" key="7">
    <source>
        <dbReference type="ARBA" id="ARBA00023014"/>
    </source>
</evidence>
<organism evidence="12 13">
    <name type="scientific">Acetoanaerobium pronyense</name>
    <dbReference type="NCBI Taxonomy" id="1482736"/>
    <lineage>
        <taxon>Bacteria</taxon>
        <taxon>Bacillati</taxon>
        <taxon>Bacillota</taxon>
        <taxon>Clostridia</taxon>
        <taxon>Peptostreptococcales</taxon>
        <taxon>Filifactoraceae</taxon>
        <taxon>Acetoanaerobium</taxon>
    </lineage>
</organism>
<dbReference type="InterPro" id="IPR023170">
    <property type="entry name" value="HhH_base_excis_C"/>
</dbReference>
<dbReference type="Pfam" id="PF00633">
    <property type="entry name" value="HHH"/>
    <property type="match status" value="1"/>
</dbReference>
<name>A0ABS4KIM9_9FIRM</name>
<dbReference type="RefSeq" id="WP_209659577.1">
    <property type="nucleotide sequence ID" value="NZ_JAGGLI010000006.1"/>
</dbReference>
<feature type="binding site" evidence="10">
    <location>
        <position position="201"/>
    </location>
    <ligand>
        <name>[4Fe-4S] cluster</name>
        <dbReference type="ChEBI" id="CHEBI:49883"/>
    </ligand>
</feature>
<evidence type="ECO:0000256" key="2">
    <source>
        <dbReference type="ARBA" id="ARBA00022485"/>
    </source>
</evidence>
<dbReference type="InterPro" id="IPR011257">
    <property type="entry name" value="DNA_glycosylase"/>
</dbReference>
<evidence type="ECO:0000256" key="4">
    <source>
        <dbReference type="ARBA" id="ARBA00022763"/>
    </source>
</evidence>
<dbReference type="SMART" id="SM00478">
    <property type="entry name" value="ENDO3c"/>
    <property type="match status" value="1"/>
</dbReference>
<keyword evidence="6 10" id="KW-0408">Iron</keyword>
<keyword evidence="12" id="KW-0540">Nuclease</keyword>
<dbReference type="Gene3D" id="1.10.340.30">
    <property type="entry name" value="Hypothetical protein, domain 2"/>
    <property type="match status" value="1"/>
</dbReference>
<keyword evidence="10" id="KW-0238">DNA-binding</keyword>
<keyword evidence="12" id="KW-0255">Endonuclease</keyword>
<dbReference type="HAMAP" id="MF_00942">
    <property type="entry name" value="Nth"/>
    <property type="match status" value="1"/>
</dbReference>
<dbReference type="PIRSF" id="PIRSF001435">
    <property type="entry name" value="Nth"/>
    <property type="match status" value="1"/>
</dbReference>
<comment type="cofactor">
    <cofactor evidence="10">
        <name>[4Fe-4S] cluster</name>
        <dbReference type="ChEBI" id="CHEBI:49883"/>
    </cofactor>
    <text evidence="10">Binds 1 [4Fe-4S] cluster.</text>
</comment>
<feature type="binding site" evidence="10">
    <location>
        <position position="195"/>
    </location>
    <ligand>
        <name>[4Fe-4S] cluster</name>
        <dbReference type="ChEBI" id="CHEBI:49883"/>
    </ligand>
</feature>
<dbReference type="PROSITE" id="PS00764">
    <property type="entry name" value="ENDONUCLEASE_III_1"/>
    <property type="match status" value="1"/>
</dbReference>
<feature type="domain" description="HhH-GPD" evidence="11">
    <location>
        <begin position="36"/>
        <end position="183"/>
    </location>
</feature>
<comment type="catalytic activity">
    <reaction evidence="10">
        <text>2'-deoxyribonucleotide-(2'-deoxyribose 5'-phosphate)-2'-deoxyribonucleotide-DNA = a 3'-end 2'-deoxyribonucleotide-(2,3-dehydro-2,3-deoxyribose 5'-phosphate)-DNA + a 5'-end 5'-phospho-2'-deoxyribonucleoside-DNA + H(+)</text>
        <dbReference type="Rhea" id="RHEA:66592"/>
        <dbReference type="Rhea" id="RHEA-COMP:13180"/>
        <dbReference type="Rhea" id="RHEA-COMP:16897"/>
        <dbReference type="Rhea" id="RHEA-COMP:17067"/>
        <dbReference type="ChEBI" id="CHEBI:15378"/>
        <dbReference type="ChEBI" id="CHEBI:136412"/>
        <dbReference type="ChEBI" id="CHEBI:157695"/>
        <dbReference type="ChEBI" id="CHEBI:167181"/>
        <dbReference type="EC" id="4.2.99.18"/>
    </reaction>
</comment>
<dbReference type="EMBL" id="JAGGLI010000006">
    <property type="protein sequence ID" value="MBP2026986.1"/>
    <property type="molecule type" value="Genomic_DNA"/>
</dbReference>
<keyword evidence="9 10" id="KW-0326">Glycosidase</keyword>
<keyword evidence="2 10" id="KW-0004">4Fe-4S</keyword>
<dbReference type="InterPro" id="IPR003265">
    <property type="entry name" value="HhH-GPD_domain"/>
</dbReference>
<dbReference type="PANTHER" id="PTHR10359:SF18">
    <property type="entry name" value="ENDONUCLEASE III"/>
    <property type="match status" value="1"/>
</dbReference>
<keyword evidence="8 10" id="KW-0234">DNA repair</keyword>
<dbReference type="Pfam" id="PF10576">
    <property type="entry name" value="EndIII_4Fe-2S"/>
    <property type="match status" value="1"/>
</dbReference>
<comment type="caution">
    <text evidence="12">The sequence shown here is derived from an EMBL/GenBank/DDBJ whole genome shotgun (WGS) entry which is preliminary data.</text>
</comment>
<keyword evidence="4 10" id="KW-0227">DNA damage</keyword>
<evidence type="ECO:0000256" key="9">
    <source>
        <dbReference type="ARBA" id="ARBA00023295"/>
    </source>
</evidence>
<feature type="binding site" evidence="10">
    <location>
        <position position="192"/>
    </location>
    <ligand>
        <name>[4Fe-4S] cluster</name>
        <dbReference type="ChEBI" id="CHEBI:49883"/>
    </ligand>
</feature>
<feature type="binding site" evidence="10">
    <location>
        <position position="185"/>
    </location>
    <ligand>
        <name>[4Fe-4S] cluster</name>
        <dbReference type="ChEBI" id="CHEBI:49883"/>
    </ligand>
</feature>
<keyword evidence="5 10" id="KW-0378">Hydrolase</keyword>
<evidence type="ECO:0000256" key="10">
    <source>
        <dbReference type="HAMAP-Rule" id="MF_00942"/>
    </source>
</evidence>
<dbReference type="PANTHER" id="PTHR10359">
    <property type="entry name" value="A/G-SPECIFIC ADENINE GLYCOSYLASE/ENDONUCLEASE III"/>
    <property type="match status" value="1"/>
</dbReference>
<dbReference type="InterPro" id="IPR000445">
    <property type="entry name" value="HhH_motif"/>
</dbReference>
<evidence type="ECO:0000259" key="11">
    <source>
        <dbReference type="SMART" id="SM00478"/>
    </source>
</evidence>
<dbReference type="NCBIfam" id="TIGR01083">
    <property type="entry name" value="nth"/>
    <property type="match status" value="1"/>
</dbReference>
<comment type="similarity">
    <text evidence="1 10">Belongs to the Nth/MutY family.</text>
</comment>
<dbReference type="Gene3D" id="1.10.1670.10">
    <property type="entry name" value="Helix-hairpin-Helix base-excision DNA repair enzymes (C-terminal)"/>
    <property type="match status" value="1"/>
</dbReference>
<proteinExistence type="inferred from homology"/>
<dbReference type="Proteomes" id="UP001314903">
    <property type="component" value="Unassembled WGS sequence"/>
</dbReference>
<dbReference type="GO" id="GO:0140078">
    <property type="term" value="F:class I DNA-(apurinic or apyrimidinic site) endonuclease activity"/>
    <property type="evidence" value="ECO:0007669"/>
    <property type="project" value="UniProtKB-EC"/>
</dbReference>
<evidence type="ECO:0000256" key="3">
    <source>
        <dbReference type="ARBA" id="ARBA00022723"/>
    </source>
</evidence>
<dbReference type="CDD" id="cd00056">
    <property type="entry name" value="ENDO3c"/>
    <property type="match status" value="1"/>
</dbReference>
<keyword evidence="3 10" id="KW-0479">Metal-binding</keyword>
<keyword evidence="10 12" id="KW-0456">Lyase</keyword>
<keyword evidence="13" id="KW-1185">Reference proteome</keyword>
<protein>
    <recommendedName>
        <fullName evidence="10">Endonuclease III</fullName>
        <ecNumber evidence="10">4.2.99.18</ecNumber>
    </recommendedName>
    <alternativeName>
        <fullName evidence="10">DNA-(apurinic or apyrimidinic site) lyase</fullName>
    </alternativeName>
</protein>
<evidence type="ECO:0000313" key="13">
    <source>
        <dbReference type="Proteomes" id="UP001314903"/>
    </source>
</evidence>
<gene>
    <name evidence="10" type="primary">nth</name>
    <name evidence="12" type="ORF">J2Z35_000778</name>
</gene>
<dbReference type="EC" id="4.2.99.18" evidence="10"/>
<comment type="function">
    <text evidence="10">DNA repair enzyme that has both DNA N-glycosylase activity and AP-lyase activity. The DNA N-glycosylase activity releases various damaged pyrimidines from DNA by cleaving the N-glycosidic bond, leaving an AP (apurinic/apyrimidinic) site. The AP-lyase activity cleaves the phosphodiester bond 3' to the AP site by a beta-elimination, leaving a 3'-terminal unsaturated sugar and a product with a terminal 5'-phosphate.</text>
</comment>
<sequence length="208" mass="23784">MTRYKKILEILKDMYPDATCELNHSNAYELLVATILSAQSTDKRVNIVTSDLFKKYNTPDDMVALGEEKLAKLIKSIGFYNSKAKNIIEMSRILIEKFDFKVPDNMEDLLSLPGVGRKTANVVLSNAFDVPAIAVDTHVYRVSHRLGFSKGNTPELVEIDLMKKIPKKDWSLSHHVFIFHGRRTCKARNPLCDNCEVKNFCYYYKGLD</sequence>
<evidence type="ECO:0000256" key="8">
    <source>
        <dbReference type="ARBA" id="ARBA00023204"/>
    </source>
</evidence>
<keyword evidence="7 10" id="KW-0411">Iron-sulfur</keyword>
<evidence type="ECO:0000256" key="6">
    <source>
        <dbReference type="ARBA" id="ARBA00023004"/>
    </source>
</evidence>
<evidence type="ECO:0000256" key="1">
    <source>
        <dbReference type="ARBA" id="ARBA00008343"/>
    </source>
</evidence>
<dbReference type="Pfam" id="PF00730">
    <property type="entry name" value="HhH-GPD"/>
    <property type="match status" value="1"/>
</dbReference>
<dbReference type="SMART" id="SM00525">
    <property type="entry name" value="FES"/>
    <property type="match status" value="1"/>
</dbReference>
<accession>A0ABS4KIM9</accession>
<reference evidence="12 13" key="1">
    <citation type="submission" date="2021-03" db="EMBL/GenBank/DDBJ databases">
        <title>Genomic Encyclopedia of Type Strains, Phase IV (KMG-IV): sequencing the most valuable type-strain genomes for metagenomic binning, comparative biology and taxonomic classification.</title>
        <authorList>
            <person name="Goeker M."/>
        </authorList>
    </citation>
    <scope>NUCLEOTIDE SEQUENCE [LARGE SCALE GENOMIC DNA]</scope>
    <source>
        <strain evidence="12 13">DSM 27512</strain>
    </source>
</reference>
<dbReference type="InterPro" id="IPR003651">
    <property type="entry name" value="Endonuclease3_FeS-loop_motif"/>
</dbReference>
<dbReference type="InterPro" id="IPR005759">
    <property type="entry name" value="Nth"/>
</dbReference>
<evidence type="ECO:0000256" key="5">
    <source>
        <dbReference type="ARBA" id="ARBA00022801"/>
    </source>
</evidence>
<evidence type="ECO:0000313" key="12">
    <source>
        <dbReference type="EMBL" id="MBP2026986.1"/>
    </source>
</evidence>